<dbReference type="EMBL" id="SDAM02001264">
    <property type="protein sequence ID" value="KAH6822575.1"/>
    <property type="molecule type" value="Genomic_DNA"/>
</dbReference>
<comment type="similarity">
    <text evidence="1">Belongs to the FLX family.</text>
</comment>
<organism evidence="8 9">
    <name type="scientific">Perilla frutescens var. hirtella</name>
    <name type="common">Perilla citriodora</name>
    <name type="synonym">Perilla setoyensis</name>
    <dbReference type="NCBI Taxonomy" id="608512"/>
    <lineage>
        <taxon>Eukaryota</taxon>
        <taxon>Viridiplantae</taxon>
        <taxon>Streptophyta</taxon>
        <taxon>Embryophyta</taxon>
        <taxon>Tracheophyta</taxon>
        <taxon>Spermatophyta</taxon>
        <taxon>Magnoliopsida</taxon>
        <taxon>eudicotyledons</taxon>
        <taxon>Gunneridae</taxon>
        <taxon>Pentapetalae</taxon>
        <taxon>asterids</taxon>
        <taxon>lamiids</taxon>
        <taxon>Lamiales</taxon>
        <taxon>Lamiaceae</taxon>
        <taxon>Nepetoideae</taxon>
        <taxon>Elsholtzieae</taxon>
        <taxon>Perilla</taxon>
    </lineage>
</organism>
<keyword evidence="4 6" id="KW-0175">Coiled coil</keyword>
<gene>
    <name evidence="8" type="ORF">C2S53_011610</name>
</gene>
<evidence type="ECO:0000313" key="9">
    <source>
        <dbReference type="Proteomes" id="UP001190926"/>
    </source>
</evidence>
<sequence>MSGRNRMPRHPDSFRGVHEDPRSLPHRMPMPLPPHPVAMEEELELQHRDIQRLLAENRHVIDDNVMLQRDLTSVKEEMHRLNQIIPKMHGEKEAQRRELIERGLKLEAELRSVEPLRAEVGQLRADAQKMNAQNKELSSQVQTLTKDINRVKSENKEVAAMNSDIDKMHKDLVDTRRVYEYEKKGNEELVEQNRSMEKNLIAMAREIEKLRADQASADRRARGAGGYSLLNGSPETRYPGPYGDVYGSGPWGSYDKRGPPRR</sequence>
<dbReference type="AlphaFoldDB" id="A0AAD4IW00"/>
<evidence type="ECO:0008006" key="10">
    <source>
        <dbReference type="Google" id="ProtNLM"/>
    </source>
</evidence>
<name>A0AAD4IW00_PERFH</name>
<dbReference type="InterPro" id="IPR040353">
    <property type="entry name" value="FLX/FLX-like"/>
</dbReference>
<evidence type="ECO:0000256" key="3">
    <source>
        <dbReference type="ARBA" id="ARBA00022782"/>
    </source>
</evidence>
<comment type="caution">
    <text evidence="8">The sequence shown here is derived from an EMBL/GenBank/DDBJ whole genome shotgun (WGS) entry which is preliminary data.</text>
</comment>
<dbReference type="Proteomes" id="UP001190926">
    <property type="component" value="Unassembled WGS sequence"/>
</dbReference>
<dbReference type="PANTHER" id="PTHR33405:SF19">
    <property type="entry name" value="OS08G0430100 PROTEIN"/>
    <property type="match status" value="1"/>
</dbReference>
<evidence type="ECO:0000256" key="5">
    <source>
        <dbReference type="ARBA" id="ARBA00023089"/>
    </source>
</evidence>
<protein>
    <recommendedName>
        <fullName evidence="10">Protein FLX-like 3</fullName>
    </recommendedName>
</protein>
<keyword evidence="9" id="KW-1185">Reference proteome</keyword>
<dbReference type="PANTHER" id="PTHR33405">
    <property type="entry name" value="PROTEIN FLX-LIKE 2"/>
    <property type="match status" value="1"/>
</dbReference>
<feature type="region of interest" description="Disordered" evidence="7">
    <location>
        <begin position="218"/>
        <end position="262"/>
    </location>
</feature>
<dbReference type="GO" id="GO:0030154">
    <property type="term" value="P:cell differentiation"/>
    <property type="evidence" value="ECO:0007669"/>
    <property type="project" value="UniProtKB-KW"/>
</dbReference>
<dbReference type="GO" id="GO:0009908">
    <property type="term" value="P:flower development"/>
    <property type="evidence" value="ECO:0007669"/>
    <property type="project" value="UniProtKB-KW"/>
</dbReference>
<feature type="coiled-coil region" evidence="6">
    <location>
        <begin position="120"/>
        <end position="154"/>
    </location>
</feature>
<proteinExistence type="inferred from homology"/>
<evidence type="ECO:0000313" key="8">
    <source>
        <dbReference type="EMBL" id="KAH6822575.1"/>
    </source>
</evidence>
<keyword evidence="5" id="KW-0287">Flowering</keyword>
<keyword evidence="3" id="KW-0221">Differentiation</keyword>
<dbReference type="Gene3D" id="1.20.5.190">
    <property type="match status" value="1"/>
</dbReference>
<feature type="region of interest" description="Disordered" evidence="7">
    <location>
        <begin position="1"/>
        <end position="29"/>
    </location>
</feature>
<evidence type="ECO:0000256" key="4">
    <source>
        <dbReference type="ARBA" id="ARBA00023054"/>
    </source>
</evidence>
<evidence type="ECO:0000256" key="6">
    <source>
        <dbReference type="SAM" id="Coils"/>
    </source>
</evidence>
<accession>A0AAD4IW00</accession>
<evidence type="ECO:0000256" key="2">
    <source>
        <dbReference type="ARBA" id="ARBA00022473"/>
    </source>
</evidence>
<reference evidence="8 9" key="1">
    <citation type="journal article" date="2021" name="Nat. Commun.">
        <title>Incipient diploidization of the medicinal plant Perilla within 10,000 years.</title>
        <authorList>
            <person name="Zhang Y."/>
            <person name="Shen Q."/>
            <person name="Leng L."/>
            <person name="Zhang D."/>
            <person name="Chen S."/>
            <person name="Shi Y."/>
            <person name="Ning Z."/>
            <person name="Chen S."/>
        </authorList>
    </citation>
    <scope>NUCLEOTIDE SEQUENCE [LARGE SCALE GENOMIC DNA]</scope>
    <source>
        <strain evidence="9">cv. PC099</strain>
    </source>
</reference>
<evidence type="ECO:0000256" key="7">
    <source>
        <dbReference type="SAM" id="MobiDB-lite"/>
    </source>
</evidence>
<evidence type="ECO:0000256" key="1">
    <source>
        <dbReference type="ARBA" id="ARBA00005405"/>
    </source>
</evidence>
<feature type="coiled-coil region" evidence="6">
    <location>
        <begin position="186"/>
        <end position="213"/>
    </location>
</feature>
<keyword evidence="2" id="KW-0217">Developmental protein</keyword>
<feature type="compositionally biased region" description="Basic and acidic residues" evidence="7">
    <location>
        <begin position="9"/>
        <end position="23"/>
    </location>
</feature>